<dbReference type="SUPFAM" id="SSF47807">
    <property type="entry name" value="5' to 3' exonuclease, C-terminal subdomain"/>
    <property type="match status" value="1"/>
</dbReference>
<dbReference type="InterPro" id="IPR041012">
    <property type="entry name" value="GEN_chromo"/>
</dbReference>
<gene>
    <name evidence="3" type="ORF">QTG54_007484</name>
</gene>
<dbReference type="Gene3D" id="1.10.150.20">
    <property type="entry name" value="5' to 3' exonuclease, C-terminal subdomain"/>
    <property type="match status" value="1"/>
</dbReference>
<dbReference type="EC" id="3.1.-.-" evidence="3"/>
<dbReference type="InterPro" id="IPR036279">
    <property type="entry name" value="5-3_exonuclease_C_sf"/>
</dbReference>
<keyword evidence="3" id="KW-0378">Hydrolase</keyword>
<keyword evidence="4" id="KW-1185">Reference proteome</keyword>
<dbReference type="Pfam" id="PF18704">
    <property type="entry name" value="Chromo_2"/>
    <property type="match status" value="1"/>
</dbReference>
<evidence type="ECO:0000256" key="1">
    <source>
        <dbReference type="SAM" id="MobiDB-lite"/>
    </source>
</evidence>
<dbReference type="InterPro" id="IPR006084">
    <property type="entry name" value="XPG/Rad2"/>
</dbReference>
<dbReference type="Pfam" id="PF00867">
    <property type="entry name" value="XPG_I"/>
    <property type="match status" value="1"/>
</dbReference>
<protein>
    <submittedName>
        <fullName evidence="3">Flap endonuclease family protein</fullName>
        <ecNumber evidence="3">3.1.-.-</ecNumber>
    </submittedName>
</protein>
<feature type="compositionally biased region" description="Polar residues" evidence="1">
    <location>
        <begin position="653"/>
        <end position="663"/>
    </location>
</feature>
<keyword evidence="3" id="KW-0255">Endonuclease</keyword>
<reference evidence="3" key="1">
    <citation type="submission" date="2023-06" db="EMBL/GenBank/DDBJ databases">
        <title>Survivors Of The Sea: Transcriptome response of Skeletonema marinoi to long-term dormancy.</title>
        <authorList>
            <person name="Pinder M.I.M."/>
            <person name="Kourtchenko O."/>
            <person name="Robertson E.K."/>
            <person name="Larsson T."/>
            <person name="Maumus F."/>
            <person name="Osuna-Cruz C.M."/>
            <person name="Vancaester E."/>
            <person name="Stenow R."/>
            <person name="Vandepoele K."/>
            <person name="Ploug H."/>
            <person name="Bruchert V."/>
            <person name="Godhe A."/>
            <person name="Topel M."/>
        </authorList>
    </citation>
    <scope>NUCLEOTIDE SEQUENCE</scope>
    <source>
        <strain evidence="3">R05AC</strain>
    </source>
</reference>
<comment type="caution">
    <text evidence="3">The sequence shown here is derived from an EMBL/GenBank/DDBJ whole genome shotgun (WGS) entry which is preliminary data.</text>
</comment>
<accession>A0AAD9DBZ1</accession>
<dbReference type="AlphaFoldDB" id="A0AAD9DBZ1"/>
<evidence type="ECO:0000313" key="3">
    <source>
        <dbReference type="EMBL" id="KAK1741911.1"/>
    </source>
</evidence>
<dbReference type="PRINTS" id="PR00853">
    <property type="entry name" value="XPGRADSUPER"/>
</dbReference>
<evidence type="ECO:0000259" key="2">
    <source>
        <dbReference type="SMART" id="SM00484"/>
    </source>
</evidence>
<feature type="region of interest" description="Disordered" evidence="1">
    <location>
        <begin position="478"/>
        <end position="523"/>
    </location>
</feature>
<dbReference type="GO" id="GO:0017108">
    <property type="term" value="F:5'-flap endonuclease activity"/>
    <property type="evidence" value="ECO:0007669"/>
    <property type="project" value="TreeGrafter"/>
</dbReference>
<dbReference type="EMBL" id="JATAAI010000012">
    <property type="protein sequence ID" value="KAK1741911.1"/>
    <property type="molecule type" value="Genomic_DNA"/>
</dbReference>
<dbReference type="InterPro" id="IPR029060">
    <property type="entry name" value="PIN-like_dom_sf"/>
</dbReference>
<feature type="compositionally biased region" description="Basic residues" evidence="1">
    <location>
        <begin position="488"/>
        <end position="499"/>
    </location>
</feature>
<evidence type="ECO:0000313" key="4">
    <source>
        <dbReference type="Proteomes" id="UP001224775"/>
    </source>
</evidence>
<dbReference type="Gene3D" id="3.40.50.1010">
    <property type="entry name" value="5'-nuclease"/>
    <property type="match status" value="1"/>
</dbReference>
<name>A0AAD9DBZ1_9STRA</name>
<dbReference type="SMART" id="SM00484">
    <property type="entry name" value="XPGI"/>
    <property type="match status" value="1"/>
</dbReference>
<dbReference type="SUPFAM" id="SSF88723">
    <property type="entry name" value="PIN domain-like"/>
    <property type="match status" value="1"/>
</dbReference>
<feature type="compositionally biased region" description="Basic and acidic residues" evidence="1">
    <location>
        <begin position="642"/>
        <end position="652"/>
    </location>
</feature>
<feature type="domain" description="XPG-I" evidence="2">
    <location>
        <begin position="119"/>
        <end position="191"/>
    </location>
</feature>
<feature type="region of interest" description="Disordered" evidence="1">
    <location>
        <begin position="622"/>
        <end position="663"/>
    </location>
</feature>
<dbReference type="CDD" id="cd09869">
    <property type="entry name" value="PIN_GEN1"/>
    <property type="match status" value="1"/>
</dbReference>
<dbReference type="InterPro" id="IPR006086">
    <property type="entry name" value="XPG-I_dom"/>
</dbReference>
<feature type="compositionally biased region" description="Polar residues" evidence="1">
    <location>
        <begin position="579"/>
        <end position="599"/>
    </location>
</feature>
<organism evidence="3 4">
    <name type="scientific">Skeletonema marinoi</name>
    <dbReference type="NCBI Taxonomy" id="267567"/>
    <lineage>
        <taxon>Eukaryota</taxon>
        <taxon>Sar</taxon>
        <taxon>Stramenopiles</taxon>
        <taxon>Ochrophyta</taxon>
        <taxon>Bacillariophyta</taxon>
        <taxon>Coscinodiscophyceae</taxon>
        <taxon>Thalassiosirophycidae</taxon>
        <taxon>Thalassiosirales</taxon>
        <taxon>Skeletonemataceae</taxon>
        <taxon>Skeletonema</taxon>
        <taxon>Skeletonema marinoi-dohrnii complex</taxon>
    </lineage>
</organism>
<dbReference type="PANTHER" id="PTHR11081:SF59">
    <property type="entry name" value="FI23547P1"/>
    <property type="match status" value="1"/>
</dbReference>
<proteinExistence type="predicted"/>
<keyword evidence="3" id="KW-0540">Nuclease</keyword>
<feature type="compositionally biased region" description="Basic and acidic residues" evidence="1">
    <location>
        <begin position="625"/>
        <end position="634"/>
    </location>
</feature>
<feature type="region of interest" description="Disordered" evidence="1">
    <location>
        <begin position="561"/>
        <end position="605"/>
    </location>
</feature>
<sequence length="687" mass="76413">MTVSSLWTVLDESNCGRPVGLESFPLRDDHRGRRGTFAVDTSIWICEAIASTALSSFHSDPALYLIYQRTTKLLKGGFGLIMVLEGNRRVSNDEGQELRQRRSGSQFLAATQRCETLLRMLGVPVVYANAEGEALCALLNEKGIVDGIISNDSDCFLFGATTIYTKFTLENLENRTVMRYDADRLTAAVHGSSRSIALSRKDLVAFALLTGSDMTSGVANVGHKKAIAFMDACRSLTQQPDEGTCLDKLLAWGDEANKPTEIHIDVNDDGPSTIQTRCCSLCLHPGSKDAHAKNGCAECGTSAGEGCYVVTSMEKIVTSMKQKISKMQQWSPQAVVDAYFSPNGNSIPNALASVASTTYAVSPAAAQLFQSTLILKGNSKSSSQEYIRQTLPPLLARLDLFSTAPRNVYATTSNQKYKPVPIRVEKMLVRKSVPCYEVIWAIVIDTQQIEFSTHELQALINAIFPRLVESFHREERKKQRGLIEQERHKKFVGTNKPRHQSQQQREKQFNRSMKPGQGRKRERHFDVHHVRKPRMLPANNATMQSHDVAMLMDRMRPMKSDVDMGEDECDPCGVEDTNWIDSSGQNSTPIRLDSNQGTARGQDKDSTIESLAFGDCARGDSVCSIDDHPEERDTYGSTCEEEDRRGDTHDNNQRPSNMPSLSPNQERIFCNLGMCVIECTPIRRSNF</sequence>
<dbReference type="Proteomes" id="UP001224775">
    <property type="component" value="Unassembled WGS sequence"/>
</dbReference>
<feature type="compositionally biased region" description="Basic and acidic residues" evidence="1">
    <location>
        <begin position="478"/>
        <end position="487"/>
    </location>
</feature>
<dbReference type="PANTHER" id="PTHR11081">
    <property type="entry name" value="FLAP ENDONUCLEASE FAMILY MEMBER"/>
    <property type="match status" value="1"/>
</dbReference>